<dbReference type="PROSITE" id="PS51365">
    <property type="entry name" value="RENAL_DIPEPTIDASE_2"/>
    <property type="match status" value="1"/>
</dbReference>
<feature type="transmembrane region" description="Helical" evidence="2">
    <location>
        <begin position="40"/>
        <end position="64"/>
    </location>
</feature>
<name>A0A165MPD9_9APHY</name>
<dbReference type="InterPro" id="IPR032466">
    <property type="entry name" value="Metal_Hydrolase"/>
</dbReference>
<comment type="catalytic activity">
    <reaction evidence="1">
        <text>an L-aminoacyl-L-amino acid + H2O = 2 an L-alpha-amino acid</text>
        <dbReference type="Rhea" id="RHEA:48940"/>
        <dbReference type="ChEBI" id="CHEBI:15377"/>
        <dbReference type="ChEBI" id="CHEBI:59869"/>
        <dbReference type="ChEBI" id="CHEBI:77460"/>
        <dbReference type="EC" id="3.4.13.19"/>
    </reaction>
</comment>
<dbReference type="OrthoDB" id="445695at2759"/>
<keyword evidence="4" id="KW-1185">Reference proteome</keyword>
<dbReference type="GO" id="GO:0070573">
    <property type="term" value="F:metallodipeptidase activity"/>
    <property type="evidence" value="ECO:0007669"/>
    <property type="project" value="InterPro"/>
</dbReference>
<dbReference type="SUPFAM" id="SSF51556">
    <property type="entry name" value="Metallo-dependent hydrolases"/>
    <property type="match status" value="1"/>
</dbReference>
<keyword evidence="1" id="KW-0224">Dipeptidase</keyword>
<dbReference type="GO" id="GO:0046872">
    <property type="term" value="F:metal ion binding"/>
    <property type="evidence" value="ECO:0007669"/>
    <property type="project" value="UniProtKB-UniRule"/>
</dbReference>
<keyword evidence="1" id="KW-0862">Zinc</keyword>
<keyword evidence="1" id="KW-0645">Protease</keyword>
<keyword evidence="1" id="KW-0378">Hydrolase</keyword>
<dbReference type="InterPro" id="IPR008257">
    <property type="entry name" value="Pept_M19"/>
</dbReference>
<accession>A0A165MPD9</accession>
<evidence type="ECO:0000256" key="1">
    <source>
        <dbReference type="RuleBase" id="RU341113"/>
    </source>
</evidence>
<sequence length="454" mass="49180">MATNGERDPLLGPPGEPNLARDTNLGEHAAKRAAQRRADIIRAVVHGILTVAFVAALLSGLFLWDKIGSYAGALPKDPAKAAQRLLESAPVIDGHIDLPELARTVYANNITAFDLNTPTLGHVDIPRLKKGQVGGFFWSVYTACPAHAGLDDGEDFLNATWRVRDTLEQIDVSKLLINRYPETFELVTTSDQAKSAIASGKIASFIGVEGAHQLGNSLAVLRQYHELGVRYVTLTHMCNNAFADSGGYLQPIPTKWGGLSPLGYKLIEEMNRLGVIVDLSHTSDDTARQALKHTKAPVIWSHSSARAVHNIARNVPDDILERVGTTDGKVDAVIMVNFAPQFVADEGKANVQAVANHIDHIANITGRAHVGLGSDYDGIDSTPEGLEDVSKYPALVAEMYKRGWDRFELAGLSGRNLLRILAGVERVASDLQAHGVPPALDIYDKRTDLPRPEL</sequence>
<comment type="similarity">
    <text evidence="1">Belongs to the metallo-dependent hydrolases superfamily. Peptidase M19 family.</text>
</comment>
<dbReference type="PANTHER" id="PTHR10443">
    <property type="entry name" value="MICROSOMAL DIPEPTIDASE"/>
    <property type="match status" value="1"/>
</dbReference>
<dbReference type="Proteomes" id="UP000076727">
    <property type="component" value="Unassembled WGS sequence"/>
</dbReference>
<dbReference type="CDD" id="cd01301">
    <property type="entry name" value="rDP_like"/>
    <property type="match status" value="1"/>
</dbReference>
<dbReference type="STRING" id="1314783.A0A165MPD9"/>
<evidence type="ECO:0000256" key="2">
    <source>
        <dbReference type="SAM" id="Phobius"/>
    </source>
</evidence>
<evidence type="ECO:0000313" key="4">
    <source>
        <dbReference type="Proteomes" id="UP000076727"/>
    </source>
</evidence>
<dbReference type="AlphaFoldDB" id="A0A165MPD9"/>
<dbReference type="EMBL" id="KV429097">
    <property type="protein sequence ID" value="KZT65952.1"/>
    <property type="molecule type" value="Genomic_DNA"/>
</dbReference>
<reference evidence="3 4" key="1">
    <citation type="journal article" date="2016" name="Mol. Biol. Evol.">
        <title>Comparative Genomics of Early-Diverging Mushroom-Forming Fungi Provides Insights into the Origins of Lignocellulose Decay Capabilities.</title>
        <authorList>
            <person name="Nagy L.G."/>
            <person name="Riley R."/>
            <person name="Tritt A."/>
            <person name="Adam C."/>
            <person name="Daum C."/>
            <person name="Floudas D."/>
            <person name="Sun H."/>
            <person name="Yadav J.S."/>
            <person name="Pangilinan J."/>
            <person name="Larsson K.H."/>
            <person name="Matsuura K."/>
            <person name="Barry K."/>
            <person name="Labutti K."/>
            <person name="Kuo R."/>
            <person name="Ohm R.A."/>
            <person name="Bhattacharya S.S."/>
            <person name="Shirouzu T."/>
            <person name="Yoshinaga Y."/>
            <person name="Martin F.M."/>
            <person name="Grigoriev I.V."/>
            <person name="Hibbett D.S."/>
        </authorList>
    </citation>
    <scope>NUCLEOTIDE SEQUENCE [LARGE SCALE GENOMIC DNA]</scope>
    <source>
        <strain evidence="3 4">L-15889</strain>
    </source>
</reference>
<protein>
    <recommendedName>
        <fullName evidence="1">Dipeptidase</fullName>
        <ecNumber evidence="1">3.4.13.19</ecNumber>
    </recommendedName>
</protein>
<proteinExistence type="inferred from homology"/>
<gene>
    <name evidence="3" type="ORF">DAEQUDRAFT_730871</name>
</gene>
<keyword evidence="1" id="KW-0479">Metal-binding</keyword>
<keyword evidence="1" id="KW-0482">Metalloprotease</keyword>
<dbReference type="EC" id="3.4.13.19" evidence="1"/>
<comment type="cofactor">
    <cofactor evidence="1">
        <name>Zn(2+)</name>
        <dbReference type="ChEBI" id="CHEBI:29105"/>
    </cofactor>
</comment>
<dbReference type="Gene3D" id="3.20.20.140">
    <property type="entry name" value="Metal-dependent hydrolases"/>
    <property type="match status" value="1"/>
</dbReference>
<keyword evidence="2" id="KW-0472">Membrane</keyword>
<evidence type="ECO:0000313" key="3">
    <source>
        <dbReference type="EMBL" id="KZT65952.1"/>
    </source>
</evidence>
<dbReference type="Pfam" id="PF01244">
    <property type="entry name" value="Peptidase_M19"/>
    <property type="match status" value="1"/>
</dbReference>
<dbReference type="PANTHER" id="PTHR10443:SF12">
    <property type="entry name" value="DIPEPTIDASE"/>
    <property type="match status" value="1"/>
</dbReference>
<dbReference type="GO" id="GO:0006508">
    <property type="term" value="P:proteolysis"/>
    <property type="evidence" value="ECO:0007669"/>
    <property type="project" value="UniProtKB-KW"/>
</dbReference>
<keyword evidence="2" id="KW-0812">Transmembrane</keyword>
<organism evidence="3 4">
    <name type="scientific">Daedalea quercina L-15889</name>
    <dbReference type="NCBI Taxonomy" id="1314783"/>
    <lineage>
        <taxon>Eukaryota</taxon>
        <taxon>Fungi</taxon>
        <taxon>Dikarya</taxon>
        <taxon>Basidiomycota</taxon>
        <taxon>Agaricomycotina</taxon>
        <taxon>Agaricomycetes</taxon>
        <taxon>Polyporales</taxon>
        <taxon>Fomitopsis</taxon>
    </lineage>
</organism>
<keyword evidence="2" id="KW-1133">Transmembrane helix</keyword>